<dbReference type="PANTHER" id="PTHR10291:SF0">
    <property type="entry name" value="DEHYDRODOLICHYL DIPHOSPHATE SYNTHASE 2"/>
    <property type="match status" value="1"/>
</dbReference>
<feature type="binding site" evidence="2">
    <location>
        <position position="71"/>
    </location>
    <ligand>
        <name>substrate</name>
    </ligand>
</feature>
<evidence type="ECO:0000313" key="4">
    <source>
        <dbReference type="Proteomes" id="UP000231407"/>
    </source>
</evidence>
<feature type="binding site" evidence="2">
    <location>
        <position position="203"/>
    </location>
    <ligand>
        <name>Mg(2+)</name>
        <dbReference type="ChEBI" id="CHEBI:18420"/>
    </ligand>
</feature>
<dbReference type="GO" id="GO:0016094">
    <property type="term" value="P:polyprenol biosynthetic process"/>
    <property type="evidence" value="ECO:0007669"/>
    <property type="project" value="TreeGrafter"/>
</dbReference>
<evidence type="ECO:0000256" key="2">
    <source>
        <dbReference type="HAMAP-Rule" id="MF_01139"/>
    </source>
</evidence>
<dbReference type="SUPFAM" id="SSF64005">
    <property type="entry name" value="Undecaprenyl diphosphate synthase"/>
    <property type="match status" value="1"/>
</dbReference>
<sequence length="235" mass="27432">MARKIDPLKLPKHIAIIMDGNRRWAKQKGLPDGKGHEAGAENLQKIVEYCRDIGIKHLTVYALSTENWRKRAPMEVKGLFQLLIKIVQEKAEQYRKSGIKFFVLGNFQAFPFKVKDAIKKILSLAIVEEKIQFNIALNYGGRDEIINAIKRIIKDKISPEKIDEKLVSNYLYTKDQPDPDLIIRPGGELRLSNFLLWQMSYAELYFTDILWPDFSPKELGKVILWYQQRERRMGR</sequence>
<feature type="binding site" evidence="2">
    <location>
        <position position="184"/>
    </location>
    <ligand>
        <name>substrate</name>
    </ligand>
</feature>
<comment type="cofactor">
    <cofactor evidence="2">
        <name>Mg(2+)</name>
        <dbReference type="ChEBI" id="CHEBI:18420"/>
    </cofactor>
    <text evidence="2">Binds 2 magnesium ions per subunit.</text>
</comment>
<dbReference type="HAMAP" id="MF_01139">
    <property type="entry name" value="ISPT"/>
    <property type="match status" value="1"/>
</dbReference>
<dbReference type="Gene3D" id="3.40.1180.10">
    <property type="entry name" value="Decaprenyl diphosphate synthase-like"/>
    <property type="match status" value="1"/>
</dbReference>
<feature type="binding site" evidence="2">
    <location>
        <begin position="64"/>
        <end position="66"/>
    </location>
    <ligand>
        <name>substrate</name>
    </ligand>
</feature>
<protein>
    <recommendedName>
        <fullName evidence="2">Isoprenyl transferase</fullName>
        <ecNumber evidence="2">2.5.1.-</ecNumber>
    </recommendedName>
</protein>
<keyword evidence="2" id="KW-0479">Metal-binding</keyword>
<feature type="binding site" evidence="2">
    <location>
        <position position="24"/>
    </location>
    <ligand>
        <name>substrate</name>
    </ligand>
</feature>
<dbReference type="CDD" id="cd00475">
    <property type="entry name" value="Cis_IPPS"/>
    <property type="match status" value="1"/>
</dbReference>
<comment type="similarity">
    <text evidence="2">Belongs to the UPP synthase family.</text>
</comment>
<comment type="subunit">
    <text evidence="2">Homodimer.</text>
</comment>
<dbReference type="GO" id="GO:0045547">
    <property type="term" value="F:ditrans,polycis-polyprenyl diphosphate synthase [(2E,6E)-farnesyl diphosphate specific] activity"/>
    <property type="evidence" value="ECO:0007669"/>
    <property type="project" value="TreeGrafter"/>
</dbReference>
<organism evidence="3 4">
    <name type="scientific">Candidatus Shapirobacteria bacterium CG06_land_8_20_14_3_00_40_12</name>
    <dbReference type="NCBI Taxonomy" id="1974881"/>
    <lineage>
        <taxon>Bacteria</taxon>
        <taxon>Candidatus Shapironibacteriota</taxon>
    </lineage>
</organism>
<dbReference type="GO" id="GO:0000287">
    <property type="term" value="F:magnesium ion binding"/>
    <property type="evidence" value="ECO:0007669"/>
    <property type="project" value="UniProtKB-UniRule"/>
</dbReference>
<feature type="binding site" evidence="2">
    <location>
        <begin position="190"/>
        <end position="192"/>
    </location>
    <ligand>
        <name>substrate</name>
    </ligand>
</feature>
<dbReference type="EC" id="2.5.1.-" evidence="2"/>
<evidence type="ECO:0000313" key="3">
    <source>
        <dbReference type="EMBL" id="PIU73570.1"/>
    </source>
</evidence>
<dbReference type="EMBL" id="PEWA01000019">
    <property type="protein sequence ID" value="PIU73570.1"/>
    <property type="molecule type" value="Genomic_DNA"/>
</dbReference>
<name>A0A2M7ASI2_9BACT</name>
<feature type="binding site" evidence="2">
    <location>
        <position position="19"/>
    </location>
    <ligand>
        <name>Mg(2+)</name>
        <dbReference type="ChEBI" id="CHEBI:18420"/>
    </ligand>
</feature>
<feature type="active site" evidence="2">
    <location>
        <position position="19"/>
    </location>
</feature>
<dbReference type="AlphaFoldDB" id="A0A2M7ASI2"/>
<keyword evidence="1 2" id="KW-0808">Transferase</keyword>
<reference evidence="4" key="1">
    <citation type="submission" date="2017-09" db="EMBL/GenBank/DDBJ databases">
        <title>Depth-based differentiation of microbial function through sediment-hosted aquifers and enrichment of novel symbionts in the deep terrestrial subsurface.</title>
        <authorList>
            <person name="Probst A.J."/>
            <person name="Ladd B."/>
            <person name="Jarett J.K."/>
            <person name="Geller-Mcgrath D.E."/>
            <person name="Sieber C.M.K."/>
            <person name="Emerson J.B."/>
            <person name="Anantharaman K."/>
            <person name="Thomas B.C."/>
            <person name="Malmstrom R."/>
            <person name="Stieglmeier M."/>
            <person name="Klingl A."/>
            <person name="Woyke T."/>
            <person name="Ryan C.M."/>
            <person name="Banfield J.F."/>
        </authorList>
    </citation>
    <scope>NUCLEOTIDE SEQUENCE [LARGE SCALE GENOMIC DNA]</scope>
</reference>
<evidence type="ECO:0000256" key="1">
    <source>
        <dbReference type="ARBA" id="ARBA00022679"/>
    </source>
</evidence>
<dbReference type="NCBIfam" id="TIGR00055">
    <property type="entry name" value="uppS"/>
    <property type="match status" value="1"/>
</dbReference>
<keyword evidence="2" id="KW-0460">Magnesium</keyword>
<accession>A0A2M7ASI2</accession>
<dbReference type="InterPro" id="IPR036424">
    <property type="entry name" value="UPP_synth-like_sf"/>
</dbReference>
<feature type="active site" description="Proton acceptor" evidence="2">
    <location>
        <position position="67"/>
    </location>
</feature>
<dbReference type="Pfam" id="PF01255">
    <property type="entry name" value="Prenyltransf"/>
    <property type="match status" value="1"/>
</dbReference>
<comment type="caution">
    <text evidence="3">The sequence shown here is derived from an EMBL/GenBank/DDBJ whole genome shotgun (WGS) entry which is preliminary data.</text>
</comment>
<dbReference type="PROSITE" id="PS01066">
    <property type="entry name" value="UPP_SYNTHASE"/>
    <property type="match status" value="1"/>
</dbReference>
<dbReference type="InterPro" id="IPR018520">
    <property type="entry name" value="UPP_synth-like_CS"/>
</dbReference>
<comment type="function">
    <text evidence="2">Catalyzes the condensation of isopentenyl diphosphate (IPP) with allylic pyrophosphates generating different type of terpenoids.</text>
</comment>
<feature type="binding site" evidence="2">
    <location>
        <begin position="20"/>
        <end position="23"/>
    </location>
    <ligand>
        <name>substrate</name>
    </ligand>
</feature>
<dbReference type="FunFam" id="3.40.1180.10:FF:000001">
    <property type="entry name" value="(2E,6E)-farnesyl-diphosphate-specific ditrans,polycis-undecaprenyl-diphosphate synthase"/>
    <property type="match status" value="1"/>
</dbReference>
<feature type="binding site" evidence="2">
    <location>
        <position position="68"/>
    </location>
    <ligand>
        <name>substrate</name>
    </ligand>
</feature>
<dbReference type="InterPro" id="IPR001441">
    <property type="entry name" value="UPP_synth-like"/>
</dbReference>
<dbReference type="PANTHER" id="PTHR10291">
    <property type="entry name" value="DEHYDRODOLICHYL DIPHOSPHATE SYNTHASE FAMILY MEMBER"/>
    <property type="match status" value="1"/>
</dbReference>
<dbReference type="Proteomes" id="UP000231407">
    <property type="component" value="Unassembled WGS sequence"/>
</dbReference>
<feature type="binding site" evidence="2">
    <location>
        <position position="36"/>
    </location>
    <ligand>
        <name>substrate</name>
    </ligand>
</feature>
<comment type="caution">
    <text evidence="2">Lacks conserved residue(s) required for the propagation of feature annotation.</text>
</comment>
<gene>
    <name evidence="3" type="primary">uppS</name>
    <name evidence="3" type="ORF">COS78_01610</name>
</gene>
<proteinExistence type="inferred from homology"/>